<name>A0A067STL0_GALM3</name>
<sequence>MSNHAVPLDILPTTSSSTGNSRDGYLLHTDPTEAAHMLPTLSSRSSEDDFDRIYSRPMSIHRLLYHEDGGEERGVGRRRQPRREIGATRAASMTVQTGLWLSCFADNFPYSADYLNLVMRRRRLLTLTPCKHFGGIANFGAGAVAGGGMLSGDLAAGGTRSNPGKMGDAALADADRLDVNQNVNFGEIGGLDDHIHALKEMTLLPLLYPEVFQI</sequence>
<dbReference type="GO" id="GO:0016887">
    <property type="term" value="F:ATP hydrolysis activity"/>
    <property type="evidence" value="ECO:0007669"/>
    <property type="project" value="TreeGrafter"/>
</dbReference>
<dbReference type="GO" id="GO:0003682">
    <property type="term" value="F:chromatin binding"/>
    <property type="evidence" value="ECO:0007669"/>
    <property type="project" value="TreeGrafter"/>
</dbReference>
<accession>A0A067STL0</accession>
<dbReference type="AlphaFoldDB" id="A0A067STL0"/>
<dbReference type="GO" id="GO:0006334">
    <property type="term" value="P:nucleosome assembly"/>
    <property type="evidence" value="ECO:0007669"/>
    <property type="project" value="TreeGrafter"/>
</dbReference>
<organism evidence="5 6">
    <name type="scientific">Galerina marginata (strain CBS 339.88)</name>
    <dbReference type="NCBI Taxonomy" id="685588"/>
    <lineage>
        <taxon>Eukaryota</taxon>
        <taxon>Fungi</taxon>
        <taxon>Dikarya</taxon>
        <taxon>Basidiomycota</taxon>
        <taxon>Agaricomycotina</taxon>
        <taxon>Agaricomycetes</taxon>
        <taxon>Agaricomycetidae</taxon>
        <taxon>Agaricales</taxon>
        <taxon>Agaricineae</taxon>
        <taxon>Strophariaceae</taxon>
        <taxon>Galerina</taxon>
    </lineage>
</organism>
<protein>
    <submittedName>
        <fullName evidence="5">Uncharacterized protein</fullName>
    </submittedName>
</protein>
<evidence type="ECO:0000256" key="2">
    <source>
        <dbReference type="ARBA" id="ARBA00022741"/>
    </source>
</evidence>
<dbReference type="PANTHER" id="PTHR23069:SF0">
    <property type="entry name" value="TAT-BINDING HOMOLOG 7"/>
    <property type="match status" value="1"/>
</dbReference>
<keyword evidence="6" id="KW-1185">Reference proteome</keyword>
<evidence type="ECO:0000313" key="5">
    <source>
        <dbReference type="EMBL" id="KDR74236.1"/>
    </source>
</evidence>
<reference evidence="6" key="1">
    <citation type="journal article" date="2014" name="Proc. Natl. Acad. Sci. U.S.A.">
        <title>Extensive sampling of basidiomycete genomes demonstrates inadequacy of the white-rot/brown-rot paradigm for wood decay fungi.</title>
        <authorList>
            <person name="Riley R."/>
            <person name="Salamov A.A."/>
            <person name="Brown D.W."/>
            <person name="Nagy L.G."/>
            <person name="Floudas D."/>
            <person name="Held B.W."/>
            <person name="Levasseur A."/>
            <person name="Lombard V."/>
            <person name="Morin E."/>
            <person name="Otillar R."/>
            <person name="Lindquist E.A."/>
            <person name="Sun H."/>
            <person name="LaButti K.M."/>
            <person name="Schmutz J."/>
            <person name="Jabbour D."/>
            <person name="Luo H."/>
            <person name="Baker S.E."/>
            <person name="Pisabarro A.G."/>
            <person name="Walton J.D."/>
            <person name="Blanchette R.A."/>
            <person name="Henrissat B."/>
            <person name="Martin F."/>
            <person name="Cullen D."/>
            <person name="Hibbett D.S."/>
            <person name="Grigoriev I.V."/>
        </authorList>
    </citation>
    <scope>NUCLEOTIDE SEQUENCE [LARGE SCALE GENOMIC DNA]</scope>
    <source>
        <strain evidence="6">CBS 339.88</strain>
    </source>
</reference>
<dbReference type="GO" id="GO:0005634">
    <property type="term" value="C:nucleus"/>
    <property type="evidence" value="ECO:0007669"/>
    <property type="project" value="TreeGrafter"/>
</dbReference>
<evidence type="ECO:0000313" key="6">
    <source>
        <dbReference type="Proteomes" id="UP000027222"/>
    </source>
</evidence>
<keyword evidence="3" id="KW-0067">ATP-binding</keyword>
<dbReference type="HOGENOM" id="CLU_1288980_0_0_1"/>
<feature type="region of interest" description="Disordered" evidence="4">
    <location>
        <begin position="1"/>
        <end position="27"/>
    </location>
</feature>
<proteinExistence type="inferred from homology"/>
<dbReference type="OrthoDB" id="5421at2759"/>
<dbReference type="GO" id="GO:0045815">
    <property type="term" value="P:transcription initiation-coupled chromatin remodeling"/>
    <property type="evidence" value="ECO:0007669"/>
    <property type="project" value="TreeGrafter"/>
</dbReference>
<dbReference type="InterPro" id="IPR045199">
    <property type="entry name" value="ATAD2-like"/>
</dbReference>
<keyword evidence="2" id="KW-0547">Nucleotide-binding</keyword>
<dbReference type="PANTHER" id="PTHR23069">
    <property type="entry name" value="AAA DOMAIN-CONTAINING"/>
    <property type="match status" value="1"/>
</dbReference>
<dbReference type="Proteomes" id="UP000027222">
    <property type="component" value="Unassembled WGS sequence"/>
</dbReference>
<evidence type="ECO:0000256" key="3">
    <source>
        <dbReference type="ARBA" id="ARBA00022840"/>
    </source>
</evidence>
<dbReference type="GO" id="GO:0005524">
    <property type="term" value="F:ATP binding"/>
    <property type="evidence" value="ECO:0007669"/>
    <property type="project" value="UniProtKB-KW"/>
</dbReference>
<comment type="similarity">
    <text evidence="1">Belongs to the AAA ATPase family.</text>
</comment>
<dbReference type="GO" id="GO:0006337">
    <property type="term" value="P:nucleosome disassembly"/>
    <property type="evidence" value="ECO:0007669"/>
    <property type="project" value="TreeGrafter"/>
</dbReference>
<feature type="compositionally biased region" description="Polar residues" evidence="4">
    <location>
        <begin position="12"/>
        <end position="21"/>
    </location>
</feature>
<dbReference type="GO" id="GO:0042393">
    <property type="term" value="F:histone binding"/>
    <property type="evidence" value="ECO:0007669"/>
    <property type="project" value="TreeGrafter"/>
</dbReference>
<evidence type="ECO:0000256" key="4">
    <source>
        <dbReference type="SAM" id="MobiDB-lite"/>
    </source>
</evidence>
<dbReference type="EMBL" id="KL142383">
    <property type="protein sequence ID" value="KDR74236.1"/>
    <property type="molecule type" value="Genomic_DNA"/>
</dbReference>
<evidence type="ECO:0000256" key="1">
    <source>
        <dbReference type="ARBA" id="ARBA00006914"/>
    </source>
</evidence>
<gene>
    <name evidence="5" type="ORF">GALMADRAFT_141310</name>
</gene>
<dbReference type="STRING" id="685588.A0A067STL0"/>